<evidence type="ECO:0000313" key="3">
    <source>
        <dbReference type="Proteomes" id="UP001596549"/>
    </source>
</evidence>
<name>A0ABW2NPH2_9BACL</name>
<evidence type="ECO:0000313" key="2">
    <source>
        <dbReference type="EMBL" id="MFC7371078.1"/>
    </source>
</evidence>
<feature type="transmembrane region" description="Helical" evidence="1">
    <location>
        <begin position="41"/>
        <end position="66"/>
    </location>
</feature>
<comment type="caution">
    <text evidence="2">The sequence shown here is derived from an EMBL/GenBank/DDBJ whole genome shotgun (WGS) entry which is preliminary data.</text>
</comment>
<reference evidence="3" key="1">
    <citation type="journal article" date="2019" name="Int. J. Syst. Evol. Microbiol.">
        <title>The Global Catalogue of Microorganisms (GCM) 10K type strain sequencing project: providing services to taxonomists for standard genome sequencing and annotation.</title>
        <authorList>
            <consortium name="The Broad Institute Genomics Platform"/>
            <consortium name="The Broad Institute Genome Sequencing Center for Infectious Disease"/>
            <person name="Wu L."/>
            <person name="Ma J."/>
        </authorList>
    </citation>
    <scope>NUCLEOTIDE SEQUENCE [LARGE SCALE GENOMIC DNA]</scope>
    <source>
        <strain evidence="3">NBRC 106396</strain>
    </source>
</reference>
<dbReference type="EMBL" id="JBHTCP010000010">
    <property type="protein sequence ID" value="MFC7371078.1"/>
    <property type="molecule type" value="Genomic_DNA"/>
</dbReference>
<protein>
    <recommendedName>
        <fullName evidence="4">DUF997 domain-containing protein</fullName>
    </recommendedName>
</protein>
<proteinExistence type="predicted"/>
<feature type="transmembrane region" description="Helical" evidence="1">
    <location>
        <begin position="7"/>
        <end position="29"/>
    </location>
</feature>
<dbReference type="Proteomes" id="UP001596549">
    <property type="component" value="Unassembled WGS sequence"/>
</dbReference>
<dbReference type="RefSeq" id="WP_379747297.1">
    <property type="nucleotide sequence ID" value="NZ_JBHTCP010000010.1"/>
</dbReference>
<sequence>MSKAFGTFVTSSIISYVVLLGGLILWTQAVEVTRPSDADGLGFAIAYGVVWLVPAALIVGFFISLIRWLNEDPDSADKNFEE</sequence>
<organism evidence="2 3">
    <name type="scientific">Fictibacillus iocasae</name>
    <dbReference type="NCBI Taxonomy" id="2715437"/>
    <lineage>
        <taxon>Bacteria</taxon>
        <taxon>Bacillati</taxon>
        <taxon>Bacillota</taxon>
        <taxon>Bacilli</taxon>
        <taxon>Bacillales</taxon>
        <taxon>Fictibacillaceae</taxon>
        <taxon>Fictibacillus</taxon>
    </lineage>
</organism>
<evidence type="ECO:0008006" key="4">
    <source>
        <dbReference type="Google" id="ProtNLM"/>
    </source>
</evidence>
<keyword evidence="1" id="KW-1133">Transmembrane helix</keyword>
<accession>A0ABW2NPH2</accession>
<keyword evidence="3" id="KW-1185">Reference proteome</keyword>
<keyword evidence="1" id="KW-0812">Transmembrane</keyword>
<evidence type="ECO:0000256" key="1">
    <source>
        <dbReference type="SAM" id="Phobius"/>
    </source>
</evidence>
<keyword evidence="1" id="KW-0472">Membrane</keyword>
<gene>
    <name evidence="2" type="ORF">ACFQPF_05265</name>
</gene>